<organism evidence="1 2">
    <name type="scientific">Actinomadura rudentiformis</name>
    <dbReference type="NCBI Taxonomy" id="359158"/>
    <lineage>
        <taxon>Bacteria</taxon>
        <taxon>Bacillati</taxon>
        <taxon>Actinomycetota</taxon>
        <taxon>Actinomycetes</taxon>
        <taxon>Streptosporangiales</taxon>
        <taxon>Thermomonosporaceae</taxon>
        <taxon>Actinomadura</taxon>
    </lineage>
</organism>
<dbReference type="Gene3D" id="3.40.50.300">
    <property type="entry name" value="P-loop containing nucleotide triphosphate hydrolases"/>
    <property type="match status" value="1"/>
</dbReference>
<accession>A0A6H9YT01</accession>
<keyword evidence="2" id="KW-1185">Reference proteome</keyword>
<reference evidence="1 2" key="1">
    <citation type="submission" date="2019-09" db="EMBL/GenBank/DDBJ databases">
        <title>Actinomadura physcomitrii sp. nov., a novel actinomycete isolated from moss [Physcomitrium sphaericum (Ludw) Fuernr].</title>
        <authorList>
            <person name="Zhuang X."/>
            <person name="Liu C."/>
        </authorList>
    </citation>
    <scope>NUCLEOTIDE SEQUENCE [LARGE SCALE GENOMIC DNA]</scope>
    <source>
        <strain evidence="1 2">HMC1</strain>
    </source>
</reference>
<dbReference type="SUPFAM" id="SSF52540">
    <property type="entry name" value="P-loop containing nucleoside triphosphate hydrolases"/>
    <property type="match status" value="1"/>
</dbReference>
<gene>
    <name evidence="1" type="ORF">F8566_17590</name>
</gene>
<dbReference type="AlphaFoldDB" id="A0A6H9YT01"/>
<name>A0A6H9YT01_9ACTN</name>
<sequence>MTTTHGGTQPPGGSSLEHRLATLRRLRAPQVADFTAQINELVVLVSSSRSGSSMLTALLRESVDLLHLRGEFNPFLKLAGLAYPVANDSDRLDPAHWHALSPARRRVLDEELVLDAGHPADQVDDGQYLLDAAWRLTVQWPALDLDPGFVVEAGRRALERVRHMHGWSPGELRDVDCFHGELLSDLSRAGYAIDPRHYRMWASSTQPPPTGAPGQTIIEEPPFMTVRPWHIATEHDCTTKPLVLHTPSNNYRLGFLPAMFPNARMRIIYLTRNPAASINGLFDGWRHPGFYIHRMTEPLCIGDYTDARPADRWWWKFDLPPGWQHYTDASLMSVCAFQWRSAHQAALTALDGGAIDHIQLRYEDLISSSQSRIRSLTRLSQWLGIPLTGRFALAVQAGLPPVVSTAPPSPRRWHKRATMIHHVLDPDILHIANRLGYGSPTDWL</sequence>
<proteinExistence type="predicted"/>
<dbReference type="GO" id="GO:0016740">
    <property type="term" value="F:transferase activity"/>
    <property type="evidence" value="ECO:0007669"/>
    <property type="project" value="UniProtKB-KW"/>
</dbReference>
<keyword evidence="1" id="KW-0808">Transferase</keyword>
<dbReference type="OrthoDB" id="1441538at2"/>
<protein>
    <submittedName>
        <fullName evidence="1">Sulfotransferase</fullName>
    </submittedName>
</protein>
<dbReference type="InterPro" id="IPR027417">
    <property type="entry name" value="P-loop_NTPase"/>
</dbReference>
<evidence type="ECO:0000313" key="2">
    <source>
        <dbReference type="Proteomes" id="UP000468735"/>
    </source>
</evidence>
<evidence type="ECO:0000313" key="1">
    <source>
        <dbReference type="EMBL" id="KAB2348583.1"/>
    </source>
</evidence>
<comment type="caution">
    <text evidence="1">The sequence shown here is derived from an EMBL/GenBank/DDBJ whole genome shotgun (WGS) entry which is preliminary data.</text>
</comment>
<dbReference type="Proteomes" id="UP000468735">
    <property type="component" value="Unassembled WGS sequence"/>
</dbReference>
<dbReference type="EMBL" id="WBMT01000007">
    <property type="protein sequence ID" value="KAB2348583.1"/>
    <property type="molecule type" value="Genomic_DNA"/>
</dbReference>
<dbReference type="RefSeq" id="WP_151561311.1">
    <property type="nucleotide sequence ID" value="NZ_WBMT01000007.1"/>
</dbReference>